<evidence type="ECO:0000313" key="2">
    <source>
        <dbReference type="EMBL" id="TFK08260.1"/>
    </source>
</evidence>
<organism evidence="2 3">
    <name type="scientific">Platysternon megacephalum</name>
    <name type="common">big-headed turtle</name>
    <dbReference type="NCBI Taxonomy" id="55544"/>
    <lineage>
        <taxon>Eukaryota</taxon>
        <taxon>Metazoa</taxon>
        <taxon>Chordata</taxon>
        <taxon>Craniata</taxon>
        <taxon>Vertebrata</taxon>
        <taxon>Euteleostomi</taxon>
        <taxon>Archelosauria</taxon>
        <taxon>Testudinata</taxon>
        <taxon>Testudines</taxon>
        <taxon>Cryptodira</taxon>
        <taxon>Durocryptodira</taxon>
        <taxon>Testudinoidea</taxon>
        <taxon>Platysternidae</taxon>
        <taxon>Platysternon</taxon>
    </lineage>
</organism>
<evidence type="ECO:0000256" key="1">
    <source>
        <dbReference type="SAM" id="MobiDB-lite"/>
    </source>
</evidence>
<comment type="caution">
    <text evidence="2">The sequence shown here is derived from an EMBL/GenBank/DDBJ whole genome shotgun (WGS) entry which is preliminary data.</text>
</comment>
<dbReference type="Proteomes" id="UP000297703">
    <property type="component" value="Unassembled WGS sequence"/>
</dbReference>
<accession>A0A4D9EQ45</accession>
<protein>
    <submittedName>
        <fullName evidence="2">Uncharacterized protein</fullName>
    </submittedName>
</protein>
<name>A0A4D9EQ45_9SAUR</name>
<sequence>MCVGGVGRALVSSGTDAEPASQPTSDVNATSKEGTWEANPACPKPLPRDGDNSDLLGLFPCMCAPLNASPSPRISPPRSPSSPLTLTQNSRLHFHLSEPNQGDGAGRCWKRWAPCCSIDWLGGLGFLLAACRKEMAPCVP</sequence>
<gene>
    <name evidence="2" type="ORF">DR999_PMT08932</name>
</gene>
<feature type="compositionally biased region" description="Polar residues" evidence="1">
    <location>
        <begin position="21"/>
        <end position="33"/>
    </location>
</feature>
<feature type="region of interest" description="Disordered" evidence="1">
    <location>
        <begin position="1"/>
        <end position="49"/>
    </location>
</feature>
<reference evidence="2 3" key="2">
    <citation type="submission" date="2019-04" db="EMBL/GenBank/DDBJ databases">
        <title>The genome sequence of big-headed turtle.</title>
        <authorList>
            <person name="Gong S."/>
        </authorList>
    </citation>
    <scope>NUCLEOTIDE SEQUENCE [LARGE SCALE GENOMIC DNA]</scope>
    <source>
        <strain evidence="2">DO16091913</strain>
        <tissue evidence="2">Muscle</tissue>
    </source>
</reference>
<evidence type="ECO:0000313" key="3">
    <source>
        <dbReference type="Proteomes" id="UP000297703"/>
    </source>
</evidence>
<keyword evidence="3" id="KW-1185">Reference proteome</keyword>
<proteinExistence type="predicted"/>
<dbReference type="EMBL" id="QXTE01000071">
    <property type="protein sequence ID" value="TFK08260.1"/>
    <property type="molecule type" value="Genomic_DNA"/>
</dbReference>
<reference evidence="2 3" key="1">
    <citation type="submission" date="2019-04" db="EMBL/GenBank/DDBJ databases">
        <title>Draft genome of the big-headed turtle Platysternon megacephalum.</title>
        <authorList>
            <person name="Gong S."/>
        </authorList>
    </citation>
    <scope>NUCLEOTIDE SEQUENCE [LARGE SCALE GENOMIC DNA]</scope>
    <source>
        <strain evidence="2">DO16091913</strain>
        <tissue evidence="2">Muscle</tissue>
    </source>
</reference>
<dbReference type="AlphaFoldDB" id="A0A4D9EQ45"/>